<reference evidence="3 4" key="2">
    <citation type="submission" date="2019-01" db="EMBL/GenBank/DDBJ databases">
        <title>Tautonia sociabilis, a novel thermotolerant planctomycete of Isosphaeraceae family, isolated from a 4000 m deep subterranean habitat.</title>
        <authorList>
            <person name="Kovaleva O.L."/>
            <person name="Elcheninov A.G."/>
            <person name="Van Heerden E."/>
            <person name="Toshchakov S.V."/>
            <person name="Novikov A."/>
            <person name="Bonch-Osmolovskaya E.A."/>
            <person name="Kublanov I.V."/>
        </authorList>
    </citation>
    <scope>NUCLEOTIDE SEQUENCE [LARGE SCALE GENOMIC DNA]</scope>
    <source>
        <strain evidence="3 4">GM2012</strain>
    </source>
</reference>
<evidence type="ECO:0000259" key="2">
    <source>
        <dbReference type="Pfam" id="PF04389"/>
    </source>
</evidence>
<dbReference type="SUPFAM" id="SSF53187">
    <property type="entry name" value="Zn-dependent exopeptidases"/>
    <property type="match status" value="1"/>
</dbReference>
<dbReference type="InterPro" id="IPR045175">
    <property type="entry name" value="M28_fam"/>
</dbReference>
<feature type="transmembrane region" description="Helical" evidence="1">
    <location>
        <begin position="93"/>
        <end position="115"/>
    </location>
</feature>
<dbReference type="GO" id="GO:0008235">
    <property type="term" value="F:metalloexopeptidase activity"/>
    <property type="evidence" value="ECO:0007669"/>
    <property type="project" value="InterPro"/>
</dbReference>
<dbReference type="InterPro" id="IPR007484">
    <property type="entry name" value="Peptidase_M28"/>
</dbReference>
<feature type="domain" description="Peptidase M28" evidence="2">
    <location>
        <begin position="245"/>
        <end position="403"/>
    </location>
</feature>
<gene>
    <name evidence="3" type="ORF">TsocGM_04235</name>
</gene>
<comment type="caution">
    <text evidence="3">The sequence shown here is derived from an EMBL/GenBank/DDBJ whole genome shotgun (WGS) entry which is preliminary data.</text>
</comment>
<protein>
    <submittedName>
        <fullName evidence="3">Zn-dependent exopeptidase M28</fullName>
    </submittedName>
</protein>
<organism evidence="3 4">
    <name type="scientific">Tautonia sociabilis</name>
    <dbReference type="NCBI Taxonomy" id="2080755"/>
    <lineage>
        <taxon>Bacteria</taxon>
        <taxon>Pseudomonadati</taxon>
        <taxon>Planctomycetota</taxon>
        <taxon>Planctomycetia</taxon>
        <taxon>Isosphaerales</taxon>
        <taxon>Isosphaeraceae</taxon>
        <taxon>Tautonia</taxon>
    </lineage>
</organism>
<keyword evidence="4" id="KW-1185">Reference proteome</keyword>
<evidence type="ECO:0000256" key="1">
    <source>
        <dbReference type="SAM" id="Phobius"/>
    </source>
</evidence>
<sequence>MRFPSPISDRSRGPASLRIAGRSLLEPNQIHMTTAPEFDPDRALRLSRRLAFPRAVGSPGERLAARLVERALARAGRPAVRERFPVGVEARRYGSLLAVLGAAALVVVGLVMVMARIRPGLAPAPFLAASWLVNAPWMVTRSLANRWRSRVWSENLVSWPIEHEEPAPSRVVLVAHYDSKSQRLPTGVRVAMVLSATSGGLALATMAAVEAIAPDLIGPSPMAAAGGMVLLALAALMVNASGNRSPGALDNASGLAVLLELARVLPPLGEEGVDVAFVASGAEEVGLDGARAFLQRHEWWLRERPSLLINLDSVGAGDRVRLAGEASAVAMAERVADSIAVPTERFRILGAGMDHEPFAAAGLPALTLLGDVVGHSSAMHSSRDLPELVDREAMGRAGLLAIRLILAWADRYRPVAEGASIAESGGRSPGPSR</sequence>
<keyword evidence="1" id="KW-0812">Transmembrane</keyword>
<dbReference type="AlphaFoldDB" id="A0A432MP82"/>
<name>A0A432MP82_9BACT</name>
<accession>A0A432MP82</accession>
<dbReference type="PANTHER" id="PTHR12147:SF26">
    <property type="entry name" value="PEPTIDASE M28 DOMAIN-CONTAINING PROTEIN"/>
    <property type="match status" value="1"/>
</dbReference>
<feature type="transmembrane region" description="Helical" evidence="1">
    <location>
        <begin position="121"/>
        <end position="140"/>
    </location>
</feature>
<dbReference type="Gene3D" id="3.40.630.10">
    <property type="entry name" value="Zn peptidases"/>
    <property type="match status" value="1"/>
</dbReference>
<feature type="transmembrane region" description="Helical" evidence="1">
    <location>
        <begin position="221"/>
        <end position="240"/>
    </location>
</feature>
<dbReference type="Pfam" id="PF04389">
    <property type="entry name" value="Peptidase_M28"/>
    <property type="match status" value="1"/>
</dbReference>
<dbReference type="EMBL" id="RYZH01000005">
    <property type="protein sequence ID" value="RUL89069.1"/>
    <property type="molecule type" value="Genomic_DNA"/>
</dbReference>
<evidence type="ECO:0000313" key="4">
    <source>
        <dbReference type="Proteomes" id="UP000280296"/>
    </source>
</evidence>
<dbReference type="GO" id="GO:0006508">
    <property type="term" value="P:proteolysis"/>
    <property type="evidence" value="ECO:0007669"/>
    <property type="project" value="InterPro"/>
</dbReference>
<evidence type="ECO:0000313" key="3">
    <source>
        <dbReference type="EMBL" id="RUL89069.1"/>
    </source>
</evidence>
<keyword evidence="1" id="KW-0472">Membrane</keyword>
<proteinExistence type="predicted"/>
<reference evidence="3 4" key="1">
    <citation type="submission" date="2018-12" db="EMBL/GenBank/DDBJ databases">
        <authorList>
            <person name="Toschakov S.V."/>
        </authorList>
    </citation>
    <scope>NUCLEOTIDE SEQUENCE [LARGE SCALE GENOMIC DNA]</scope>
    <source>
        <strain evidence="3 4">GM2012</strain>
    </source>
</reference>
<dbReference type="Proteomes" id="UP000280296">
    <property type="component" value="Unassembled WGS sequence"/>
</dbReference>
<keyword evidence="1" id="KW-1133">Transmembrane helix</keyword>
<feature type="transmembrane region" description="Helical" evidence="1">
    <location>
        <begin position="190"/>
        <end position="209"/>
    </location>
</feature>
<dbReference type="PANTHER" id="PTHR12147">
    <property type="entry name" value="METALLOPEPTIDASE M28 FAMILY MEMBER"/>
    <property type="match status" value="1"/>
</dbReference>